<evidence type="ECO:0000256" key="2">
    <source>
        <dbReference type="ARBA" id="ARBA00022723"/>
    </source>
</evidence>
<dbReference type="AlphaFoldDB" id="A0A660L2L6"/>
<evidence type="ECO:0000259" key="4">
    <source>
        <dbReference type="Pfam" id="PF00394"/>
    </source>
</evidence>
<organism evidence="7 8">
    <name type="scientific">Solirubrobacter pauli</name>
    <dbReference type="NCBI Taxonomy" id="166793"/>
    <lineage>
        <taxon>Bacteria</taxon>
        <taxon>Bacillati</taxon>
        <taxon>Actinomycetota</taxon>
        <taxon>Thermoleophilia</taxon>
        <taxon>Solirubrobacterales</taxon>
        <taxon>Solirubrobacteraceae</taxon>
        <taxon>Solirubrobacter</taxon>
    </lineage>
</organism>
<dbReference type="SUPFAM" id="SSF49503">
    <property type="entry name" value="Cupredoxins"/>
    <property type="match status" value="3"/>
</dbReference>
<dbReference type="InterPro" id="IPR002355">
    <property type="entry name" value="Cu_oxidase_Cu_BS"/>
</dbReference>
<dbReference type="Pfam" id="PF00394">
    <property type="entry name" value="Cu-oxidase"/>
    <property type="match status" value="1"/>
</dbReference>
<dbReference type="OrthoDB" id="345021at2"/>
<evidence type="ECO:0000259" key="6">
    <source>
        <dbReference type="Pfam" id="PF07732"/>
    </source>
</evidence>
<dbReference type="InterPro" id="IPR008972">
    <property type="entry name" value="Cupredoxin"/>
</dbReference>
<comment type="caution">
    <text evidence="7">The sequence shown here is derived from an EMBL/GenBank/DDBJ whole genome shotgun (WGS) entry which is preliminary data.</text>
</comment>
<dbReference type="GO" id="GO:0005507">
    <property type="term" value="F:copper ion binding"/>
    <property type="evidence" value="ECO:0007669"/>
    <property type="project" value="InterPro"/>
</dbReference>
<feature type="domain" description="Plastocyanin-like" evidence="5">
    <location>
        <begin position="395"/>
        <end position="501"/>
    </location>
</feature>
<dbReference type="InterPro" id="IPR045087">
    <property type="entry name" value="Cu-oxidase_fam"/>
</dbReference>
<dbReference type="EMBL" id="RBIL01000002">
    <property type="protein sequence ID" value="RKQ87555.1"/>
    <property type="molecule type" value="Genomic_DNA"/>
</dbReference>
<reference evidence="7 8" key="1">
    <citation type="submission" date="2018-10" db="EMBL/GenBank/DDBJ databases">
        <title>Genomic Encyclopedia of Archaeal and Bacterial Type Strains, Phase II (KMG-II): from individual species to whole genera.</title>
        <authorList>
            <person name="Goeker M."/>
        </authorList>
    </citation>
    <scope>NUCLEOTIDE SEQUENCE [LARGE SCALE GENOMIC DNA]</scope>
    <source>
        <strain evidence="7 8">DSM 14954</strain>
    </source>
</reference>
<dbReference type="PANTHER" id="PTHR48267">
    <property type="entry name" value="CUPREDOXIN SUPERFAMILY PROTEIN"/>
    <property type="match status" value="1"/>
</dbReference>
<dbReference type="GO" id="GO:0016491">
    <property type="term" value="F:oxidoreductase activity"/>
    <property type="evidence" value="ECO:0007669"/>
    <property type="project" value="UniProtKB-KW"/>
</dbReference>
<feature type="domain" description="Plastocyanin-like" evidence="6">
    <location>
        <begin position="94"/>
        <end position="204"/>
    </location>
</feature>
<gene>
    <name evidence="7" type="ORF">C8N24_5580</name>
</gene>
<evidence type="ECO:0000256" key="3">
    <source>
        <dbReference type="ARBA" id="ARBA00023002"/>
    </source>
</evidence>
<protein>
    <submittedName>
        <fullName evidence="7">FtsP/CotA-like multicopper oxidase with cupredoxin domain</fullName>
    </submittedName>
</protein>
<dbReference type="Proteomes" id="UP000278962">
    <property type="component" value="Unassembled WGS sequence"/>
</dbReference>
<dbReference type="Pfam" id="PF07732">
    <property type="entry name" value="Cu-oxidase_3"/>
    <property type="match status" value="1"/>
</dbReference>
<dbReference type="InterPro" id="IPR001117">
    <property type="entry name" value="Cu-oxidase_2nd"/>
</dbReference>
<keyword evidence="2" id="KW-0479">Metal-binding</keyword>
<comment type="similarity">
    <text evidence="1">Belongs to the multicopper oxidase family.</text>
</comment>
<feature type="domain" description="Plastocyanin-like" evidence="4">
    <location>
        <begin position="247"/>
        <end position="323"/>
    </location>
</feature>
<name>A0A660L2L6_9ACTN</name>
<evidence type="ECO:0000256" key="1">
    <source>
        <dbReference type="ARBA" id="ARBA00010609"/>
    </source>
</evidence>
<accession>A0A660L2L6</accession>
<dbReference type="Pfam" id="PF07731">
    <property type="entry name" value="Cu-oxidase_2"/>
    <property type="match status" value="1"/>
</dbReference>
<evidence type="ECO:0000313" key="8">
    <source>
        <dbReference type="Proteomes" id="UP000278962"/>
    </source>
</evidence>
<sequence>MAPKQPPLDAGGSRRDFMRNGFGSFALVCTFAAQSSLRGSEVTKSSAPATSAGRRFQAASPFTPFTRDLPIPPTAVPVSTKQGVDVYSMDITEGIAEILPGFETPIYGYEGVYPGPTIRATKGRPTIVRQTNKLAFDSNVHLHGGYVPSAHDGHPMDVILPGKSFDYTYPNKQDAATLWYHDHAHGRTAHTLYYGLVGTYLLSDDREEELGLPTDPEFDLPLVLADHAFNKDGSFRYAENVDLGFRGDTILVNGAVSPRMSVKRRLYRLRFLNASNARSYNLKLGNGRTMLQVASDGGLLERPVSRSTVLIHPAERVELLLDFRGFRPGSEIVLQNVDGESAGTKNVLRFDVERGGGAEEFRVPRGRMRTLEKLPAPNASRRWDLGLSTSNGVQWRIADRGYDPDRIDVRPRLGTSELWQWHNPSNRVHPMHLHGMLFRIVERSTGVVHPADRGWKDTIGVLPGETATVQPWFTPYTGRYVFHCHALEHGDKAMMLQLEVER</sequence>
<keyword evidence="3" id="KW-0560">Oxidoreductase</keyword>
<evidence type="ECO:0000259" key="5">
    <source>
        <dbReference type="Pfam" id="PF07731"/>
    </source>
</evidence>
<keyword evidence="8" id="KW-1185">Reference proteome</keyword>
<dbReference type="Gene3D" id="2.60.40.420">
    <property type="entry name" value="Cupredoxins - blue copper proteins"/>
    <property type="match status" value="3"/>
</dbReference>
<dbReference type="PANTHER" id="PTHR48267:SF1">
    <property type="entry name" value="BILIRUBIN OXIDASE"/>
    <property type="match status" value="1"/>
</dbReference>
<dbReference type="InterPro" id="IPR011707">
    <property type="entry name" value="Cu-oxidase-like_N"/>
</dbReference>
<proteinExistence type="inferred from homology"/>
<dbReference type="PROSITE" id="PS00080">
    <property type="entry name" value="MULTICOPPER_OXIDASE2"/>
    <property type="match status" value="1"/>
</dbReference>
<dbReference type="InterPro" id="IPR011706">
    <property type="entry name" value="Cu-oxidase_C"/>
</dbReference>
<dbReference type="RefSeq" id="WP_121256223.1">
    <property type="nucleotide sequence ID" value="NZ_RBIL01000002.1"/>
</dbReference>
<evidence type="ECO:0000313" key="7">
    <source>
        <dbReference type="EMBL" id="RKQ87555.1"/>
    </source>
</evidence>